<dbReference type="AlphaFoldDB" id="A0A9D2QD19"/>
<reference evidence="7" key="1">
    <citation type="journal article" date="2021" name="PeerJ">
        <title>Extensive microbial diversity within the chicken gut microbiome revealed by metagenomics and culture.</title>
        <authorList>
            <person name="Gilroy R."/>
            <person name="Ravi A."/>
            <person name="Getino M."/>
            <person name="Pursley I."/>
            <person name="Horton D.L."/>
            <person name="Alikhan N.F."/>
            <person name="Baker D."/>
            <person name="Gharbi K."/>
            <person name="Hall N."/>
            <person name="Watson M."/>
            <person name="Adriaenssens E.M."/>
            <person name="Foster-Nyarko E."/>
            <person name="Jarju S."/>
            <person name="Secka A."/>
            <person name="Antonio M."/>
            <person name="Oren A."/>
            <person name="Chaudhuri R.R."/>
            <person name="La Ragione R."/>
            <person name="Hildebrand F."/>
            <person name="Pallen M.J."/>
        </authorList>
    </citation>
    <scope>NUCLEOTIDE SEQUENCE</scope>
    <source>
        <strain evidence="7">ChiHjej13B12-4958</strain>
    </source>
</reference>
<dbReference type="InterPro" id="IPR036388">
    <property type="entry name" value="WH-like_DNA-bd_sf"/>
</dbReference>
<evidence type="ECO:0000256" key="4">
    <source>
        <dbReference type="ARBA" id="ARBA00022490"/>
    </source>
</evidence>
<dbReference type="Gene3D" id="1.10.10.10">
    <property type="entry name" value="Winged helix-like DNA-binding domain superfamily/Winged helix DNA-binding domain"/>
    <property type="match status" value="1"/>
</dbReference>
<sequence>MGHGPDGQGKTVEKVRALQEAIAAVQADGGAEPIVDALLEERLAPLKAKAQRLVSHRDRSVHELRQRLGEVTSSDGTPVDTELVEMVVERCIANGMVDDQRFAHEWVRQRQYNKKKSVSALRRELHDKKVPADIIEDALSQVDQDEQDEILQSLVTKKAGTVKTVPADRGEYDKALRRIVGVAARRGFPEGRSLTAARAALDERISELGG</sequence>
<comment type="caution">
    <text evidence="7">The sequence shown here is derived from an EMBL/GenBank/DDBJ whole genome shotgun (WGS) entry which is preliminary data.</text>
</comment>
<evidence type="ECO:0000256" key="2">
    <source>
        <dbReference type="ARBA" id="ARBA00009695"/>
    </source>
</evidence>
<evidence type="ECO:0000256" key="1">
    <source>
        <dbReference type="ARBA" id="ARBA00004496"/>
    </source>
</evidence>
<comment type="similarity">
    <text evidence="2 5">Belongs to the RecX family.</text>
</comment>
<comment type="function">
    <text evidence="5">Modulates RecA activity.</text>
</comment>
<dbReference type="PANTHER" id="PTHR33602">
    <property type="entry name" value="REGULATORY PROTEIN RECX FAMILY PROTEIN"/>
    <property type="match status" value="1"/>
</dbReference>
<proteinExistence type="inferred from homology"/>
<keyword evidence="4 5" id="KW-0963">Cytoplasm</keyword>
<dbReference type="Pfam" id="PF02631">
    <property type="entry name" value="RecX_HTH2"/>
    <property type="match status" value="1"/>
</dbReference>
<evidence type="ECO:0000313" key="8">
    <source>
        <dbReference type="Proteomes" id="UP000823858"/>
    </source>
</evidence>
<evidence type="ECO:0000256" key="5">
    <source>
        <dbReference type="HAMAP-Rule" id="MF_01114"/>
    </source>
</evidence>
<dbReference type="GO" id="GO:0006282">
    <property type="term" value="P:regulation of DNA repair"/>
    <property type="evidence" value="ECO:0007669"/>
    <property type="project" value="UniProtKB-UniRule"/>
</dbReference>
<gene>
    <name evidence="5" type="primary">recX</name>
    <name evidence="7" type="ORF">H9751_02085</name>
</gene>
<reference evidence="7" key="2">
    <citation type="submission" date="2021-04" db="EMBL/GenBank/DDBJ databases">
        <authorList>
            <person name="Gilroy R."/>
        </authorList>
    </citation>
    <scope>NUCLEOTIDE SEQUENCE</scope>
    <source>
        <strain evidence="7">ChiHjej13B12-4958</strain>
    </source>
</reference>
<protein>
    <recommendedName>
        <fullName evidence="3 5">Regulatory protein RecX</fullName>
    </recommendedName>
</protein>
<dbReference type="PANTHER" id="PTHR33602:SF1">
    <property type="entry name" value="REGULATORY PROTEIN RECX FAMILY PROTEIN"/>
    <property type="match status" value="1"/>
</dbReference>
<dbReference type="InterPro" id="IPR003783">
    <property type="entry name" value="Regulatory_RecX"/>
</dbReference>
<evidence type="ECO:0000259" key="6">
    <source>
        <dbReference type="Pfam" id="PF02631"/>
    </source>
</evidence>
<dbReference type="HAMAP" id="MF_01114">
    <property type="entry name" value="RecX"/>
    <property type="match status" value="1"/>
</dbReference>
<dbReference type="InterPro" id="IPR053924">
    <property type="entry name" value="RecX_HTH_2nd"/>
</dbReference>
<accession>A0A9D2QD19</accession>
<comment type="subcellular location">
    <subcellularLocation>
        <location evidence="1 5">Cytoplasm</location>
    </subcellularLocation>
</comment>
<dbReference type="EMBL" id="DWVP01000004">
    <property type="protein sequence ID" value="HJC84340.1"/>
    <property type="molecule type" value="Genomic_DNA"/>
</dbReference>
<feature type="domain" description="RecX second three-helical" evidence="6">
    <location>
        <begin position="98"/>
        <end position="139"/>
    </location>
</feature>
<organism evidence="7 8">
    <name type="scientific">Candidatus Corynebacterium faecigallinarum</name>
    <dbReference type="NCBI Taxonomy" id="2838528"/>
    <lineage>
        <taxon>Bacteria</taxon>
        <taxon>Bacillati</taxon>
        <taxon>Actinomycetota</taxon>
        <taxon>Actinomycetes</taxon>
        <taxon>Mycobacteriales</taxon>
        <taxon>Corynebacteriaceae</taxon>
        <taxon>Corynebacterium</taxon>
    </lineage>
</organism>
<evidence type="ECO:0000256" key="3">
    <source>
        <dbReference type="ARBA" id="ARBA00018111"/>
    </source>
</evidence>
<evidence type="ECO:0000313" key="7">
    <source>
        <dbReference type="EMBL" id="HJC84340.1"/>
    </source>
</evidence>
<name>A0A9D2QD19_9CORY</name>
<dbReference type="GO" id="GO:0005737">
    <property type="term" value="C:cytoplasm"/>
    <property type="evidence" value="ECO:0007669"/>
    <property type="project" value="UniProtKB-SubCell"/>
</dbReference>
<dbReference type="Proteomes" id="UP000823858">
    <property type="component" value="Unassembled WGS sequence"/>
</dbReference>